<dbReference type="PANTHER" id="PTHR22803">
    <property type="entry name" value="MANNOSE, PHOSPHOLIPASE, LECTIN RECEPTOR RELATED"/>
    <property type="match status" value="1"/>
</dbReference>
<comment type="subcellular location">
    <subcellularLocation>
        <location evidence="1">Secreted</location>
    </subcellularLocation>
</comment>
<name>V8P0A4_OPHHA</name>
<dbReference type="Gene3D" id="3.10.100.10">
    <property type="entry name" value="Mannose-Binding Protein A, subunit A"/>
    <property type="match status" value="2"/>
</dbReference>
<dbReference type="Proteomes" id="UP000018936">
    <property type="component" value="Unassembled WGS sequence"/>
</dbReference>
<feature type="non-terminal residue" evidence="7">
    <location>
        <position position="649"/>
    </location>
</feature>
<dbReference type="InterPro" id="IPR050111">
    <property type="entry name" value="C-type_lectin/snaclec_domain"/>
</dbReference>
<dbReference type="EMBL" id="AZIM01001340">
    <property type="protein sequence ID" value="ETE67277.1"/>
    <property type="molecule type" value="Genomic_DNA"/>
</dbReference>
<feature type="non-terminal residue" evidence="7">
    <location>
        <position position="1"/>
    </location>
</feature>
<reference evidence="7 8" key="1">
    <citation type="journal article" date="2013" name="Proc. Natl. Acad. Sci. U.S.A.">
        <title>The king cobra genome reveals dynamic gene evolution and adaptation in the snake venom system.</title>
        <authorList>
            <person name="Vonk F.J."/>
            <person name="Casewell N.R."/>
            <person name="Henkel C.V."/>
            <person name="Heimberg A.M."/>
            <person name="Jansen H.J."/>
            <person name="McCleary R.J."/>
            <person name="Kerkkamp H.M."/>
            <person name="Vos R.A."/>
            <person name="Guerreiro I."/>
            <person name="Calvete J.J."/>
            <person name="Wuster W."/>
            <person name="Woods A.E."/>
            <person name="Logan J.M."/>
            <person name="Harrison R.A."/>
            <person name="Castoe T.A."/>
            <person name="de Koning A.P."/>
            <person name="Pollock D.D."/>
            <person name="Yandell M."/>
            <person name="Calderon D."/>
            <person name="Renjifo C."/>
            <person name="Currier R.B."/>
            <person name="Salgado D."/>
            <person name="Pla D."/>
            <person name="Sanz L."/>
            <person name="Hyder A.S."/>
            <person name="Ribeiro J.M."/>
            <person name="Arntzen J.W."/>
            <person name="van den Thillart G.E."/>
            <person name="Boetzer M."/>
            <person name="Pirovano W."/>
            <person name="Dirks R.P."/>
            <person name="Spaink H.P."/>
            <person name="Duboule D."/>
            <person name="McGlinn E."/>
            <person name="Kini R.M."/>
            <person name="Richardson M.K."/>
        </authorList>
    </citation>
    <scope>NUCLEOTIDE SEQUENCE</scope>
    <source>
        <tissue evidence="7">Blood</tissue>
    </source>
</reference>
<dbReference type="SMART" id="SM00034">
    <property type="entry name" value="CLECT"/>
    <property type="match status" value="2"/>
</dbReference>
<comment type="caution">
    <text evidence="7">The sequence shown here is derived from an EMBL/GenBank/DDBJ whole genome shotgun (WGS) entry which is preliminary data.</text>
</comment>
<evidence type="ECO:0000256" key="3">
    <source>
        <dbReference type="ARBA" id="ARBA00022525"/>
    </source>
</evidence>
<comment type="similarity">
    <text evidence="2">Belongs to the true venom lectin family.</text>
</comment>
<keyword evidence="8" id="KW-1185">Reference proteome</keyword>
<evidence type="ECO:0000256" key="2">
    <source>
        <dbReference type="ARBA" id="ARBA00006250"/>
    </source>
</evidence>
<protein>
    <recommendedName>
        <fullName evidence="6">C-type lectin domain-containing protein</fullName>
    </recommendedName>
</protein>
<sequence>LQIQGNTLDSCGTLIQRSLALRSAKCDGKLNFICKRKEGKVIRRNRRYIPSNYDCGVAFKDYLSVADCSRPRKWICKREEVVDLFTEHDGRAFYFPDGVMPKYFTLTEAKQACLAWQMCTGVTHSGKHFILHNSIDLYNTRNKIVRTSIKSRTLIGGRCPVEDNWIYWRGSCYYIHKGENKKWRQARYMCRQYSNTDLLWITSTAEKDFRKFDGYFLVGFTKDSKSANHTSLSEAFQHCRTEGKHCTGIQKIRTIYVTLLAKRLVLIIGNDATFFTAYLKSACALRYYGAECGMVCSCNGSESCNPLNGQCAENEQCNENHIKNNCQQDVIHLKCPKDLGWWYWNNSCYYIEPAKSLTWEQAKNFCMAYHETKLLPKPSDEEKVWLTTMLKDDAWVESEMRKMDMTNSKDSFKQVHLKCTLMLQKGTFEYASCSSVASWVCKRSVAIISEVLQNASSRPTRCTTNDSIVCIAVYTPLLKKTYENKEYAKSACLLEKECTGISYWKKKYRPISGKELISTHSNQDTAYIKTACSEGHYGSYCQKICPECPEDRPCNRLTGECAEELTCAEKKHIHLCKFSEYYYFEQVAYVILLNDAQSRCYIEDTYASPHLKKKMFCEKSEFIPQSFSCILGERTWKNEIDSGEQDTHS</sequence>
<dbReference type="OrthoDB" id="9029751at2759"/>
<evidence type="ECO:0000313" key="8">
    <source>
        <dbReference type="Proteomes" id="UP000018936"/>
    </source>
</evidence>
<evidence type="ECO:0000256" key="4">
    <source>
        <dbReference type="ARBA" id="ARBA00022837"/>
    </source>
</evidence>
<evidence type="ECO:0000259" key="6">
    <source>
        <dbReference type="PROSITE" id="PS50041"/>
    </source>
</evidence>
<gene>
    <name evidence="7" type="ORF">L345_06937</name>
</gene>
<dbReference type="InterPro" id="IPR016187">
    <property type="entry name" value="CTDL_fold"/>
</dbReference>
<dbReference type="InterPro" id="IPR001304">
    <property type="entry name" value="C-type_lectin-like"/>
</dbReference>
<dbReference type="GO" id="GO:0005576">
    <property type="term" value="C:extracellular region"/>
    <property type="evidence" value="ECO:0007669"/>
    <property type="project" value="UniProtKB-SubCell"/>
</dbReference>
<accession>V8P0A4</accession>
<keyword evidence="4" id="KW-0106">Calcium</keyword>
<feature type="domain" description="C-type lectin" evidence="6">
    <location>
        <begin position="344"/>
        <end position="442"/>
    </location>
</feature>
<dbReference type="AlphaFoldDB" id="V8P0A4"/>
<dbReference type="SUPFAM" id="SSF56436">
    <property type="entry name" value="C-type lectin-like"/>
    <property type="match status" value="2"/>
</dbReference>
<dbReference type="PROSITE" id="PS50041">
    <property type="entry name" value="C_TYPE_LECTIN_2"/>
    <property type="match status" value="1"/>
</dbReference>
<keyword evidence="5" id="KW-1015">Disulfide bond</keyword>
<organism evidence="7 8">
    <name type="scientific">Ophiophagus hannah</name>
    <name type="common">King cobra</name>
    <name type="synonym">Naja hannah</name>
    <dbReference type="NCBI Taxonomy" id="8665"/>
    <lineage>
        <taxon>Eukaryota</taxon>
        <taxon>Metazoa</taxon>
        <taxon>Chordata</taxon>
        <taxon>Craniata</taxon>
        <taxon>Vertebrata</taxon>
        <taxon>Euteleostomi</taxon>
        <taxon>Lepidosauria</taxon>
        <taxon>Squamata</taxon>
        <taxon>Bifurcata</taxon>
        <taxon>Unidentata</taxon>
        <taxon>Episquamata</taxon>
        <taxon>Toxicofera</taxon>
        <taxon>Serpentes</taxon>
        <taxon>Colubroidea</taxon>
        <taxon>Elapidae</taxon>
        <taxon>Elapinae</taxon>
        <taxon>Ophiophagus</taxon>
    </lineage>
</organism>
<evidence type="ECO:0000256" key="5">
    <source>
        <dbReference type="ARBA" id="ARBA00023157"/>
    </source>
</evidence>
<dbReference type="InterPro" id="IPR016186">
    <property type="entry name" value="C-type_lectin-like/link_sf"/>
</dbReference>
<keyword evidence="3" id="KW-0964">Secreted</keyword>
<evidence type="ECO:0000313" key="7">
    <source>
        <dbReference type="EMBL" id="ETE67277.1"/>
    </source>
</evidence>
<proteinExistence type="inferred from homology"/>
<evidence type="ECO:0000256" key="1">
    <source>
        <dbReference type="ARBA" id="ARBA00004613"/>
    </source>
</evidence>